<dbReference type="InterPro" id="IPR010388">
    <property type="entry name" value="Anaerobic_Co-chelatase"/>
</dbReference>
<evidence type="ECO:0000256" key="2">
    <source>
        <dbReference type="PIRSR" id="PIRSR033579-3"/>
    </source>
</evidence>
<dbReference type="OrthoDB" id="9770331at2"/>
<dbReference type="SUPFAM" id="SSF53800">
    <property type="entry name" value="Chelatase"/>
    <property type="match status" value="1"/>
</dbReference>
<reference evidence="3 4" key="1">
    <citation type="submission" date="2016-10" db="EMBL/GenBank/DDBJ databases">
        <authorList>
            <person name="de Groot N.N."/>
        </authorList>
    </citation>
    <scope>NUCLEOTIDE SEQUENCE [LARGE SCALE GENOMIC DNA]</scope>
    <source>
        <strain evidence="3 4">Z108</strain>
    </source>
</reference>
<dbReference type="Pfam" id="PF06180">
    <property type="entry name" value="CbiK"/>
    <property type="match status" value="1"/>
</dbReference>
<dbReference type="EMBL" id="FOQK01000023">
    <property type="protein sequence ID" value="SFI24050.1"/>
    <property type="molecule type" value="Genomic_DNA"/>
</dbReference>
<dbReference type="GO" id="GO:0019251">
    <property type="term" value="P:anaerobic cobalamin biosynthetic process"/>
    <property type="evidence" value="ECO:0007669"/>
    <property type="project" value="InterPro"/>
</dbReference>
<feature type="binding site" evidence="2">
    <location>
        <position position="214"/>
    </location>
    <ligand>
        <name>Co(2+)</name>
        <dbReference type="ChEBI" id="CHEBI:48828"/>
    </ligand>
</feature>
<gene>
    <name evidence="3" type="ORF">SAMN04487861_1238</name>
</gene>
<dbReference type="GO" id="GO:0016852">
    <property type="term" value="F:sirohydrochlorin cobaltochelatase activity"/>
    <property type="evidence" value="ECO:0007669"/>
    <property type="project" value="InterPro"/>
</dbReference>
<dbReference type="Proteomes" id="UP000183639">
    <property type="component" value="Unassembled WGS sequence"/>
</dbReference>
<accession>A0A1I3GKU8</accession>
<dbReference type="CDD" id="cd03413">
    <property type="entry name" value="CbiK_C"/>
    <property type="match status" value="1"/>
</dbReference>
<proteinExistence type="predicted"/>
<organism evidence="3 4">
    <name type="scientific">Selenomonas ruminantium</name>
    <dbReference type="NCBI Taxonomy" id="971"/>
    <lineage>
        <taxon>Bacteria</taxon>
        <taxon>Bacillati</taxon>
        <taxon>Bacillota</taxon>
        <taxon>Negativicutes</taxon>
        <taxon>Selenomonadales</taxon>
        <taxon>Selenomonadaceae</taxon>
        <taxon>Selenomonas</taxon>
    </lineage>
</organism>
<feature type="binding site" evidence="2">
    <location>
        <position position="246"/>
    </location>
    <ligand>
        <name>Co(2+)</name>
        <dbReference type="ChEBI" id="CHEBI:48828"/>
    </ligand>
</feature>
<dbReference type="RefSeq" id="WP_075445062.1">
    <property type="nucleotide sequence ID" value="NZ_FOQK01000023.1"/>
</dbReference>
<evidence type="ECO:0000256" key="1">
    <source>
        <dbReference type="PIRSR" id="PIRSR033579-1"/>
    </source>
</evidence>
<feature type="active site" description="Proton acceptor" evidence="1">
    <location>
        <position position="183"/>
    </location>
</feature>
<dbReference type="Gene3D" id="3.40.50.1400">
    <property type="match status" value="2"/>
</dbReference>
<dbReference type="GO" id="GO:0046872">
    <property type="term" value="F:metal ion binding"/>
    <property type="evidence" value="ECO:0007669"/>
    <property type="project" value="UniProtKB-KW"/>
</dbReference>
<evidence type="ECO:0000313" key="4">
    <source>
        <dbReference type="Proteomes" id="UP000183639"/>
    </source>
</evidence>
<protein>
    <submittedName>
        <fullName evidence="3">Anaerobic cobaltochelatase</fullName>
    </submittedName>
</protein>
<dbReference type="PIRSF" id="PIRSF033579">
    <property type="entry name" value="Anaer_Co_chel"/>
    <property type="match status" value="1"/>
</dbReference>
<name>A0A1I3GKU8_SELRU</name>
<feature type="binding site" evidence="2">
    <location>
        <position position="183"/>
    </location>
    <ligand>
        <name>Co(2+)</name>
        <dbReference type="ChEBI" id="CHEBI:48828"/>
    </ligand>
</feature>
<sequence>MSEGLARYSAALARAAELGMRCYDDTARQGEAIKAAILVLSFGTTYAGTRAKTIDTLVAEIQAEYPGIHVVSALTSHLVVRRIREREGIHYPLPEEALQQLLAAGYNSIAMITTDVLPGIEYHYALELWREYSPQTKRMVLGTPLMYWQGQRGKPDDVGDVMRAVSKVFPPLGRQDAVLLLAHGSPHLANAYHGIMQLKLWQQGWPRAFVYTVEGWPRLDDVIPQLRQQDVRHITLLPLMLVAGNHACQDMAGAEEDSHKSQLEAQGFAVDAYLHGMGENPVIRSLYRARVRECWSVLQREASE</sequence>
<evidence type="ECO:0000313" key="3">
    <source>
        <dbReference type="EMBL" id="SFI24050.1"/>
    </source>
</evidence>
<keyword evidence="2" id="KW-0170">Cobalt</keyword>
<dbReference type="AlphaFoldDB" id="A0A1I3GKU8"/>
<keyword evidence="2" id="KW-0479">Metal-binding</keyword>